<dbReference type="Proteomes" id="UP000033140">
    <property type="component" value="Unassembled WGS sequence"/>
</dbReference>
<sequence length="745" mass="83138">MNAWWKKVARCLKRKKSSDCPRGRRGIIQRKGKGKGRGRWAVLVTRGTRREVKNYDDRSASCHLAVDCRTKEAINLKDISSTSQCSGMRAYKGACGYKGIIIAHHEYMVSDRLVPALVHHLEEMRRILRFHGVLLPFQLSLWCVGQRAGTPQVRTTPPTPHPPRRLRWIAMALALVLLLGLLLAHGATAFYAEHLQLSPLPANSVLASFSFQTNGSISCSHYDLLPRPLAQVLQHTQTKELHLSFLAGRWDDQKWGALPDSGHRTGGNGVELWAVLEAPAERLSEKRWLELNQALSGLFCASLNTLDMKRTIRPIFSFQPEGAYRGVNESSLHVFHGALPRETVCTENLTPFLKLLPCKGRAGISALLDGRRIFDAQFQSMSITVLPTTEAGGVSVTQQIDVVIDVSRTLRKRASDNGIIKPRPGEEMACDEAKGYHNGDTCFPVENRENLGWSLEEIFGKSVPGRCPFAREHAGRGDVSYVVNKKVDLEPQPLDWKESSGRQIARYSLEDTTPFTLLSPQHPPSVAGPPTPPPILASRSLTHHTPSRAGMHLTLHNPSPSSPLRISYLESLPWFLKPYMHTFHTSIPGVIEEMYFLPAKNRERGTHLEILVTIPAGSTVEVDWEFEKYILRYIEYPSDANRGFDIAPAVITVLPTDTMTNDTPYQMRTTSLLLTMPTPDFSMPYNVIILTSTVLALAFGSIFNLLVRRFVLVKDIKAAAAGAGVKKPRVSVLKRIFGKLKRKKE</sequence>
<gene>
    <name evidence="2" type="ORF">G7K_5105-t1</name>
</gene>
<dbReference type="EMBL" id="BACD03000039">
    <property type="protein sequence ID" value="GAO50992.1"/>
    <property type="molecule type" value="Genomic_DNA"/>
</dbReference>
<proteinExistence type="predicted"/>
<dbReference type="OMA" id="NHGHYIG"/>
<evidence type="ECO:0000256" key="1">
    <source>
        <dbReference type="SAM" id="Phobius"/>
    </source>
</evidence>
<evidence type="ECO:0000313" key="3">
    <source>
        <dbReference type="Proteomes" id="UP000033140"/>
    </source>
</evidence>
<keyword evidence="3" id="KW-1185">Reference proteome</keyword>
<keyword evidence="1" id="KW-1133">Transmembrane helix</keyword>
<dbReference type="GO" id="GO:0016255">
    <property type="term" value="P:attachment of GPI anchor to protein"/>
    <property type="evidence" value="ECO:0007669"/>
    <property type="project" value="InterPro"/>
</dbReference>
<reference evidence="2 3" key="3">
    <citation type="journal article" date="2015" name="Genome Announc.">
        <title>Draft Genome Sequence of the Archiascomycetous Yeast Saitoella complicata.</title>
        <authorList>
            <person name="Yamauchi K."/>
            <person name="Kondo S."/>
            <person name="Hamamoto M."/>
            <person name="Takahashi Y."/>
            <person name="Ogura Y."/>
            <person name="Hayashi T."/>
            <person name="Nishida H."/>
        </authorList>
    </citation>
    <scope>NUCLEOTIDE SEQUENCE [LARGE SCALE GENOMIC DNA]</scope>
    <source>
        <strain evidence="2 3">NRRL Y-17804</strain>
    </source>
</reference>
<reference evidence="2 3" key="2">
    <citation type="journal article" date="2014" name="J. Gen. Appl. Microbiol.">
        <title>The early diverging ascomycetous budding yeast Saitoella complicata has three histone deacetylases belonging to the Clr6, Hos2, and Rpd3 lineages.</title>
        <authorList>
            <person name="Nishida H."/>
            <person name="Matsumoto T."/>
            <person name="Kondo S."/>
            <person name="Hamamoto M."/>
            <person name="Yoshikawa H."/>
        </authorList>
    </citation>
    <scope>NUCLEOTIDE SEQUENCE [LARGE SCALE GENOMIC DNA]</scope>
    <source>
        <strain evidence="2 3">NRRL Y-17804</strain>
    </source>
</reference>
<organism evidence="2 3">
    <name type="scientific">Saitoella complicata (strain BCRC 22490 / CBS 7301 / JCM 7358 / NBRC 10748 / NRRL Y-17804)</name>
    <dbReference type="NCBI Taxonomy" id="698492"/>
    <lineage>
        <taxon>Eukaryota</taxon>
        <taxon>Fungi</taxon>
        <taxon>Dikarya</taxon>
        <taxon>Ascomycota</taxon>
        <taxon>Taphrinomycotina</taxon>
        <taxon>Taphrinomycotina incertae sedis</taxon>
        <taxon>Saitoella</taxon>
    </lineage>
</organism>
<name>A0A0E9NM89_SAICN</name>
<dbReference type="GO" id="GO:0042765">
    <property type="term" value="C:GPI-anchor transamidase complex"/>
    <property type="evidence" value="ECO:0007669"/>
    <property type="project" value="InterPro"/>
</dbReference>
<dbReference type="InterPro" id="IPR007245">
    <property type="entry name" value="PIG-T"/>
</dbReference>
<dbReference type="AlphaFoldDB" id="A0A0E9NM89"/>
<reference evidence="2 3" key="1">
    <citation type="journal article" date="2011" name="J. Gen. Appl. Microbiol.">
        <title>Draft genome sequencing of the enigmatic yeast Saitoella complicata.</title>
        <authorList>
            <person name="Nishida H."/>
            <person name="Hamamoto M."/>
            <person name="Sugiyama J."/>
        </authorList>
    </citation>
    <scope>NUCLEOTIDE SEQUENCE [LARGE SCALE GENOMIC DNA]</scope>
    <source>
        <strain evidence="2 3">NRRL Y-17804</strain>
    </source>
</reference>
<dbReference type="STRING" id="698492.A0A0E9NM89"/>
<keyword evidence="1" id="KW-0472">Membrane</keyword>
<protein>
    <recommendedName>
        <fullName evidence="4">GPI transamidase component PIG-T</fullName>
    </recommendedName>
</protein>
<comment type="caution">
    <text evidence="2">The sequence shown here is derived from an EMBL/GenBank/DDBJ whole genome shotgun (WGS) entry which is preliminary data.</text>
</comment>
<evidence type="ECO:0000313" key="2">
    <source>
        <dbReference type="EMBL" id="GAO50992.1"/>
    </source>
</evidence>
<accession>A0A0E9NM89</accession>
<keyword evidence="1" id="KW-0812">Transmembrane</keyword>
<feature type="transmembrane region" description="Helical" evidence="1">
    <location>
        <begin position="168"/>
        <end position="192"/>
    </location>
</feature>
<dbReference type="PANTHER" id="PTHR12959:SF11">
    <property type="entry name" value="GPI TRANSAMIDASE COMPONENT PIG-T"/>
    <property type="match status" value="1"/>
</dbReference>
<feature type="transmembrane region" description="Helical" evidence="1">
    <location>
        <begin position="685"/>
        <end position="707"/>
    </location>
</feature>
<dbReference type="Pfam" id="PF04113">
    <property type="entry name" value="Gpi16"/>
    <property type="match status" value="1"/>
</dbReference>
<dbReference type="PANTHER" id="PTHR12959">
    <property type="entry name" value="GPI TRANSAMIDASE COMPONENT PIG-T-RELATED"/>
    <property type="match status" value="1"/>
</dbReference>
<evidence type="ECO:0008006" key="4">
    <source>
        <dbReference type="Google" id="ProtNLM"/>
    </source>
</evidence>